<evidence type="ECO:0000313" key="2">
    <source>
        <dbReference type="EMBL" id="GFD54387.1"/>
    </source>
</evidence>
<dbReference type="EMBL" id="BKCJ011805341">
    <property type="protein sequence ID" value="GFD54387.1"/>
    <property type="molecule type" value="Genomic_DNA"/>
</dbReference>
<dbReference type="AlphaFoldDB" id="A0A699X3R2"/>
<organism evidence="2">
    <name type="scientific">Tanacetum cinerariifolium</name>
    <name type="common">Dalmatian daisy</name>
    <name type="synonym">Chrysanthemum cinerariifolium</name>
    <dbReference type="NCBI Taxonomy" id="118510"/>
    <lineage>
        <taxon>Eukaryota</taxon>
        <taxon>Viridiplantae</taxon>
        <taxon>Streptophyta</taxon>
        <taxon>Embryophyta</taxon>
        <taxon>Tracheophyta</taxon>
        <taxon>Spermatophyta</taxon>
        <taxon>Magnoliopsida</taxon>
        <taxon>eudicotyledons</taxon>
        <taxon>Gunneridae</taxon>
        <taxon>Pentapetalae</taxon>
        <taxon>asterids</taxon>
        <taxon>campanulids</taxon>
        <taxon>Asterales</taxon>
        <taxon>Asteraceae</taxon>
        <taxon>Asteroideae</taxon>
        <taxon>Anthemideae</taxon>
        <taxon>Anthemidinae</taxon>
        <taxon>Tanacetum</taxon>
    </lineage>
</organism>
<accession>A0A699X3R2</accession>
<feature type="region of interest" description="Disordered" evidence="1">
    <location>
        <begin position="49"/>
        <end position="69"/>
    </location>
</feature>
<evidence type="ECO:0000256" key="1">
    <source>
        <dbReference type="SAM" id="MobiDB-lite"/>
    </source>
</evidence>
<name>A0A699X3R2_TANCI</name>
<feature type="compositionally biased region" description="Polar residues" evidence="1">
    <location>
        <begin position="16"/>
        <end position="27"/>
    </location>
</feature>
<protein>
    <submittedName>
        <fullName evidence="2">Uncharacterized protein</fullName>
    </submittedName>
</protein>
<reference evidence="2" key="1">
    <citation type="journal article" date="2019" name="Sci. Rep.">
        <title>Draft genome of Tanacetum cinerariifolium, the natural source of mosquito coil.</title>
        <authorList>
            <person name="Yamashiro T."/>
            <person name="Shiraishi A."/>
            <person name="Satake H."/>
            <person name="Nakayama K."/>
        </authorList>
    </citation>
    <scope>NUCLEOTIDE SEQUENCE</scope>
</reference>
<feature type="non-terminal residue" evidence="2">
    <location>
        <position position="69"/>
    </location>
</feature>
<feature type="region of interest" description="Disordered" evidence="1">
    <location>
        <begin position="1"/>
        <end position="27"/>
    </location>
</feature>
<proteinExistence type="predicted"/>
<sequence length="69" mass="7557">MESIHVNFNELPHQASVHNSSDPAPTCQRMASVQISSDPAPECQKMVLEHGSLSPGRNCQENDSHTDKT</sequence>
<comment type="caution">
    <text evidence="2">The sequence shown here is derived from an EMBL/GenBank/DDBJ whole genome shotgun (WGS) entry which is preliminary data.</text>
</comment>
<gene>
    <name evidence="2" type="ORF">Tci_926356</name>
</gene>
<feature type="compositionally biased region" description="Basic and acidic residues" evidence="1">
    <location>
        <begin position="60"/>
        <end position="69"/>
    </location>
</feature>